<comment type="caution">
    <text evidence="6">The sequence shown here is derived from an EMBL/GenBank/DDBJ whole genome shotgun (WGS) entry which is preliminary data.</text>
</comment>
<dbReference type="SMART" id="SM00388">
    <property type="entry name" value="HisKA"/>
    <property type="match status" value="1"/>
</dbReference>
<feature type="transmembrane region" description="Helical" evidence="4">
    <location>
        <begin position="73"/>
        <end position="93"/>
    </location>
</feature>
<dbReference type="InterPro" id="IPR005467">
    <property type="entry name" value="His_kinase_dom"/>
</dbReference>
<feature type="domain" description="Histidine kinase" evidence="5">
    <location>
        <begin position="316"/>
        <end position="572"/>
    </location>
</feature>
<organism evidence="6 7">
    <name type="scientific">candidate division WS6 bacterium GW2011_GWA2_37_6</name>
    <dbReference type="NCBI Taxonomy" id="1619087"/>
    <lineage>
        <taxon>Bacteria</taxon>
        <taxon>Candidatus Dojkabacteria</taxon>
    </lineage>
</organism>
<dbReference type="PANTHER" id="PTHR43547:SF2">
    <property type="entry name" value="HYBRID SIGNAL TRANSDUCTION HISTIDINE KINASE C"/>
    <property type="match status" value="1"/>
</dbReference>
<dbReference type="InterPro" id="IPR036097">
    <property type="entry name" value="HisK_dim/P_sf"/>
</dbReference>
<dbReference type="SMART" id="SM00387">
    <property type="entry name" value="HATPase_c"/>
    <property type="match status" value="1"/>
</dbReference>
<dbReference type="InterPro" id="IPR004358">
    <property type="entry name" value="Sig_transdc_His_kin-like_C"/>
</dbReference>
<protein>
    <recommendedName>
        <fullName evidence="2">histidine kinase</fullName>
        <ecNumber evidence="2">2.7.13.3</ecNumber>
    </recommendedName>
</protein>
<dbReference type="Gene3D" id="3.30.565.10">
    <property type="entry name" value="Histidine kinase-like ATPase, C-terminal domain"/>
    <property type="match status" value="1"/>
</dbReference>
<keyword evidence="4" id="KW-0812">Transmembrane</keyword>
<keyword evidence="6" id="KW-0418">Kinase</keyword>
<evidence type="ECO:0000256" key="4">
    <source>
        <dbReference type="SAM" id="Phobius"/>
    </source>
</evidence>
<keyword evidence="6" id="KW-0808">Transferase</keyword>
<evidence type="ECO:0000259" key="5">
    <source>
        <dbReference type="PROSITE" id="PS50109"/>
    </source>
</evidence>
<dbReference type="Gene3D" id="1.10.287.130">
    <property type="match status" value="1"/>
</dbReference>
<dbReference type="InterPro" id="IPR003661">
    <property type="entry name" value="HisK_dim/P_dom"/>
</dbReference>
<evidence type="ECO:0000256" key="1">
    <source>
        <dbReference type="ARBA" id="ARBA00000085"/>
    </source>
</evidence>
<keyword evidence="3" id="KW-0597">Phosphoprotein</keyword>
<feature type="transmembrane region" description="Helical" evidence="4">
    <location>
        <begin position="138"/>
        <end position="161"/>
    </location>
</feature>
<evidence type="ECO:0000313" key="7">
    <source>
        <dbReference type="Proteomes" id="UP000034852"/>
    </source>
</evidence>
<dbReference type="AlphaFoldDB" id="A0A0G0GW60"/>
<dbReference type="PRINTS" id="PR00344">
    <property type="entry name" value="BCTRLSENSOR"/>
</dbReference>
<feature type="transmembrane region" description="Helical" evidence="4">
    <location>
        <begin position="233"/>
        <end position="256"/>
    </location>
</feature>
<dbReference type="EC" id="2.7.13.3" evidence="2"/>
<name>A0A0G0GW60_9BACT</name>
<dbReference type="CDD" id="cd00082">
    <property type="entry name" value="HisKA"/>
    <property type="match status" value="1"/>
</dbReference>
<dbReference type="GO" id="GO:0000155">
    <property type="term" value="F:phosphorelay sensor kinase activity"/>
    <property type="evidence" value="ECO:0007669"/>
    <property type="project" value="InterPro"/>
</dbReference>
<sequence>MTGEVIEIGLLILINAFSAFLIIVILADSLKIRLNLWLAGMTIALIGWVNSAYLGFAVKEPSDSVFFYRANDVFVAAFLLTAYLFYIVGFLQIRKRIVTIINLFINLSFIFLAILTPFTTDDVIQKEWGNEAVTGLVYPFFLLYAGILALAIIFLLILKYVTFSQDGKVKVRYFLIGTVVLVIFNIVFNVLSSLLFNTVKYQHIGDYSAVIFLAFTAFAMLRHKFLNIKITLTALLISIIGVLLIVDILALSHSLLEQGVKALMFAFFVVISILLVRSVLNEIRQREELARINSELDKSRKRYFDLASEQKDVIDVMGHEIRTPLTAIIQTLKVHKKYTLPFEKKLMAEAKSSKELTEALPLFFEAMKTIDRASTHASTLVTDMLETARLDKQRFELNYEKFDLVETVKSNVEIMSKTVEDGPQNVAQQSDQPLVKYQIHFEPPKFKEFIVEADKTRIGQAVYALLNNAIKYHDPAKKTVEVNISLTRKGNYAQITISDNGIGIDPADIHKLGKKFLRLNPKSSGNLQRPGGTGLGLFVVKGIMAYHKGYLQIESKGLTKGSTFTLQFPIIKKGTDNNKQE</sequence>
<feature type="transmembrane region" description="Helical" evidence="4">
    <location>
        <begin position="204"/>
        <end position="221"/>
    </location>
</feature>
<dbReference type="EMBL" id="LBTH01000031">
    <property type="protein sequence ID" value="KKQ35228.1"/>
    <property type="molecule type" value="Genomic_DNA"/>
</dbReference>
<dbReference type="Proteomes" id="UP000034852">
    <property type="component" value="Unassembled WGS sequence"/>
</dbReference>
<evidence type="ECO:0000256" key="2">
    <source>
        <dbReference type="ARBA" id="ARBA00012438"/>
    </source>
</evidence>
<evidence type="ECO:0000313" key="6">
    <source>
        <dbReference type="EMBL" id="KKQ35228.1"/>
    </source>
</evidence>
<keyword evidence="4" id="KW-0472">Membrane</keyword>
<dbReference type="Pfam" id="PF00512">
    <property type="entry name" value="HisKA"/>
    <property type="match status" value="1"/>
</dbReference>
<dbReference type="InterPro" id="IPR036890">
    <property type="entry name" value="HATPase_C_sf"/>
</dbReference>
<keyword evidence="4" id="KW-1133">Transmembrane helix</keyword>
<feature type="transmembrane region" description="Helical" evidence="4">
    <location>
        <begin position="173"/>
        <end position="192"/>
    </location>
</feature>
<reference evidence="6 7" key="1">
    <citation type="journal article" date="2015" name="Nature">
        <title>rRNA introns, odd ribosomes, and small enigmatic genomes across a large radiation of phyla.</title>
        <authorList>
            <person name="Brown C.T."/>
            <person name="Hug L.A."/>
            <person name="Thomas B.C."/>
            <person name="Sharon I."/>
            <person name="Castelle C.J."/>
            <person name="Singh A."/>
            <person name="Wilkins M.J."/>
            <person name="Williams K.H."/>
            <person name="Banfield J.F."/>
        </authorList>
    </citation>
    <scope>NUCLEOTIDE SEQUENCE [LARGE SCALE GENOMIC DNA]</scope>
</reference>
<dbReference type="Pfam" id="PF02518">
    <property type="entry name" value="HATPase_c"/>
    <property type="match status" value="1"/>
</dbReference>
<dbReference type="InterPro" id="IPR003594">
    <property type="entry name" value="HATPase_dom"/>
</dbReference>
<feature type="transmembrane region" description="Helical" evidence="4">
    <location>
        <begin position="6"/>
        <end position="27"/>
    </location>
</feature>
<dbReference type="PROSITE" id="PS50109">
    <property type="entry name" value="HIS_KIN"/>
    <property type="match status" value="1"/>
</dbReference>
<evidence type="ECO:0000256" key="3">
    <source>
        <dbReference type="ARBA" id="ARBA00022553"/>
    </source>
</evidence>
<dbReference type="SUPFAM" id="SSF55874">
    <property type="entry name" value="ATPase domain of HSP90 chaperone/DNA topoisomerase II/histidine kinase"/>
    <property type="match status" value="1"/>
</dbReference>
<dbReference type="PANTHER" id="PTHR43547">
    <property type="entry name" value="TWO-COMPONENT HISTIDINE KINASE"/>
    <property type="match status" value="1"/>
</dbReference>
<accession>A0A0G0GW60</accession>
<feature type="transmembrane region" description="Helical" evidence="4">
    <location>
        <begin position="262"/>
        <end position="280"/>
    </location>
</feature>
<gene>
    <name evidence="6" type="ORF">US52_C0031G0004</name>
</gene>
<comment type="catalytic activity">
    <reaction evidence="1">
        <text>ATP + protein L-histidine = ADP + protein N-phospho-L-histidine.</text>
        <dbReference type="EC" id="2.7.13.3"/>
    </reaction>
</comment>
<feature type="transmembrane region" description="Helical" evidence="4">
    <location>
        <begin position="34"/>
        <end position="53"/>
    </location>
</feature>
<dbReference type="SUPFAM" id="SSF47384">
    <property type="entry name" value="Homodimeric domain of signal transducing histidine kinase"/>
    <property type="match status" value="1"/>
</dbReference>
<proteinExistence type="predicted"/>
<feature type="transmembrane region" description="Helical" evidence="4">
    <location>
        <begin position="100"/>
        <end position="118"/>
    </location>
</feature>